<sequence length="348" mass="38989">MAQPAQPAEPAQAAAHIVVDDSEHEVEAFDDDLTPDLKIASKGKMEYRYNANSYKREHGRRYHAYKDGAYWGPNDEIAQEVLDLAHHAYLLAMGQKLYLAPLSKPQKVLDVGTGTGIWAIDFADQHPEALVIGTDLSPTQPSWVPPNVKFQVDDATDYPWTFRTNTFDYIHVRDLFGSIPDWTAFMKQCLTCLKPGGYLEVSNASVCLESDDGSIPADAKHPLRQWGRLFRECGEIMGKTTSISENQRDVMIDAGFEAVEETRFKLVVGPWPKDPVLKQLGRYRQLECLQGCEGWALALLTRVLKWDVEEVQVLLANFRACVKDRNIHSYTPVSVVVGRKPLGDGQGV</sequence>
<dbReference type="Gene3D" id="3.40.50.150">
    <property type="entry name" value="Vaccinia Virus protein VP39"/>
    <property type="match status" value="1"/>
</dbReference>
<dbReference type="InterPro" id="IPR029063">
    <property type="entry name" value="SAM-dependent_MTases_sf"/>
</dbReference>
<dbReference type="PANTHER" id="PTHR43591">
    <property type="entry name" value="METHYLTRANSFERASE"/>
    <property type="match status" value="1"/>
</dbReference>
<dbReference type="GO" id="GO:0032259">
    <property type="term" value="P:methylation"/>
    <property type="evidence" value="ECO:0007669"/>
    <property type="project" value="UniProtKB-KW"/>
</dbReference>
<dbReference type="GO" id="GO:0008168">
    <property type="term" value="F:methyltransferase activity"/>
    <property type="evidence" value="ECO:0007669"/>
    <property type="project" value="UniProtKB-KW"/>
</dbReference>
<dbReference type="VEuPathDB" id="FungiDB:I7I51_05950"/>
<name>A0A8A1MGQ0_AJECA</name>
<dbReference type="OrthoDB" id="2013972at2759"/>
<gene>
    <name evidence="1" type="ORF">I7I51_05950</name>
</gene>
<reference evidence="1" key="1">
    <citation type="submission" date="2021-01" db="EMBL/GenBank/DDBJ databases">
        <title>Chromosome-level genome assembly of a human fungal pathogen reveals clustering of transcriptionally co-regulated genes.</title>
        <authorList>
            <person name="Voorhies M."/>
            <person name="Cohen S."/>
            <person name="Shea T.P."/>
            <person name="Petrus S."/>
            <person name="Munoz J.F."/>
            <person name="Poplawski S."/>
            <person name="Goldman W.E."/>
            <person name="Michael T."/>
            <person name="Cuomo C.A."/>
            <person name="Sil A."/>
            <person name="Beyhan S."/>
        </authorList>
    </citation>
    <scope>NUCLEOTIDE SEQUENCE</scope>
    <source>
        <strain evidence="1">WU24</strain>
    </source>
</reference>
<keyword evidence="1" id="KW-0808">Transferase</keyword>
<evidence type="ECO:0000313" key="1">
    <source>
        <dbReference type="EMBL" id="QSS65109.1"/>
    </source>
</evidence>
<dbReference type="SUPFAM" id="SSF53335">
    <property type="entry name" value="S-adenosyl-L-methionine-dependent methyltransferases"/>
    <property type="match status" value="1"/>
</dbReference>
<dbReference type="EMBL" id="CP069115">
    <property type="protein sequence ID" value="QSS65109.1"/>
    <property type="molecule type" value="Genomic_DNA"/>
</dbReference>
<dbReference type="Proteomes" id="UP000663671">
    <property type="component" value="Chromosome 3"/>
</dbReference>
<keyword evidence="1" id="KW-0489">Methyltransferase</keyword>
<accession>A0A8A1MGQ0</accession>
<dbReference type="AlphaFoldDB" id="A0A8A1MGQ0"/>
<dbReference type="CDD" id="cd02440">
    <property type="entry name" value="AdoMet_MTases"/>
    <property type="match status" value="1"/>
</dbReference>
<proteinExistence type="predicted"/>
<protein>
    <submittedName>
        <fullName evidence="1">SAM dependent methyltransferase</fullName>
    </submittedName>
</protein>
<dbReference type="PANTHER" id="PTHR43591:SF24">
    <property type="entry name" value="2-METHOXY-6-POLYPRENYL-1,4-BENZOQUINOL METHYLASE, MITOCHONDRIAL"/>
    <property type="match status" value="1"/>
</dbReference>
<dbReference type="Pfam" id="PF13489">
    <property type="entry name" value="Methyltransf_23"/>
    <property type="match status" value="1"/>
</dbReference>
<evidence type="ECO:0000313" key="2">
    <source>
        <dbReference type="Proteomes" id="UP000663671"/>
    </source>
</evidence>
<organism evidence="1 2">
    <name type="scientific">Ajellomyces capsulatus</name>
    <name type="common">Darling's disease fungus</name>
    <name type="synonym">Histoplasma capsulatum</name>
    <dbReference type="NCBI Taxonomy" id="5037"/>
    <lineage>
        <taxon>Eukaryota</taxon>
        <taxon>Fungi</taxon>
        <taxon>Dikarya</taxon>
        <taxon>Ascomycota</taxon>
        <taxon>Pezizomycotina</taxon>
        <taxon>Eurotiomycetes</taxon>
        <taxon>Eurotiomycetidae</taxon>
        <taxon>Onygenales</taxon>
        <taxon>Ajellomycetaceae</taxon>
        <taxon>Histoplasma</taxon>
    </lineage>
</organism>